<dbReference type="Proteomes" id="UP000314294">
    <property type="component" value="Unassembled WGS sequence"/>
</dbReference>
<evidence type="ECO:0000313" key="3">
    <source>
        <dbReference type="Proteomes" id="UP000314294"/>
    </source>
</evidence>
<protein>
    <submittedName>
        <fullName evidence="2">Uncharacterized protein</fullName>
    </submittedName>
</protein>
<reference evidence="2 3" key="1">
    <citation type="submission" date="2019-03" db="EMBL/GenBank/DDBJ databases">
        <title>First draft genome of Liparis tanakae, snailfish: a comprehensive survey of snailfish specific genes.</title>
        <authorList>
            <person name="Kim W."/>
            <person name="Song I."/>
            <person name="Jeong J.-H."/>
            <person name="Kim D."/>
            <person name="Kim S."/>
            <person name="Ryu S."/>
            <person name="Song J.Y."/>
            <person name="Lee S.K."/>
        </authorList>
    </citation>
    <scope>NUCLEOTIDE SEQUENCE [LARGE SCALE GENOMIC DNA]</scope>
    <source>
        <tissue evidence="2">Muscle</tissue>
    </source>
</reference>
<organism evidence="2 3">
    <name type="scientific">Liparis tanakae</name>
    <name type="common">Tanaka's snailfish</name>
    <dbReference type="NCBI Taxonomy" id="230148"/>
    <lineage>
        <taxon>Eukaryota</taxon>
        <taxon>Metazoa</taxon>
        <taxon>Chordata</taxon>
        <taxon>Craniata</taxon>
        <taxon>Vertebrata</taxon>
        <taxon>Euteleostomi</taxon>
        <taxon>Actinopterygii</taxon>
        <taxon>Neopterygii</taxon>
        <taxon>Teleostei</taxon>
        <taxon>Neoteleostei</taxon>
        <taxon>Acanthomorphata</taxon>
        <taxon>Eupercaria</taxon>
        <taxon>Perciformes</taxon>
        <taxon>Cottioidei</taxon>
        <taxon>Cottales</taxon>
        <taxon>Liparidae</taxon>
        <taxon>Liparis</taxon>
    </lineage>
</organism>
<evidence type="ECO:0000256" key="1">
    <source>
        <dbReference type="SAM" id="MobiDB-lite"/>
    </source>
</evidence>
<gene>
    <name evidence="2" type="ORF">EYF80_060627</name>
</gene>
<feature type="region of interest" description="Disordered" evidence="1">
    <location>
        <begin position="1"/>
        <end position="26"/>
    </location>
</feature>
<name>A0A4Z2EK44_9TELE</name>
<keyword evidence="3" id="KW-1185">Reference proteome</keyword>
<feature type="region of interest" description="Disordered" evidence="1">
    <location>
        <begin position="51"/>
        <end position="73"/>
    </location>
</feature>
<comment type="caution">
    <text evidence="2">The sequence shown here is derived from an EMBL/GenBank/DDBJ whole genome shotgun (WGS) entry which is preliminary data.</text>
</comment>
<accession>A0A4Z2EK44</accession>
<dbReference type="EMBL" id="SRLO01005912">
    <property type="protein sequence ID" value="TNN29226.1"/>
    <property type="molecule type" value="Genomic_DNA"/>
</dbReference>
<evidence type="ECO:0000313" key="2">
    <source>
        <dbReference type="EMBL" id="TNN29226.1"/>
    </source>
</evidence>
<sequence>MFSWNHRDVQSGGASSHCRAGGTRGRPRHRIHYCERTEEVIIVKVCRGKETTKEGAGRNLSPRTSDLVDKKVC</sequence>
<dbReference type="AlphaFoldDB" id="A0A4Z2EK44"/>
<proteinExistence type="predicted"/>